<dbReference type="GO" id="GO:0051087">
    <property type="term" value="F:protein-folding chaperone binding"/>
    <property type="evidence" value="ECO:0007669"/>
    <property type="project" value="InterPro"/>
</dbReference>
<dbReference type="OrthoDB" id="448954at2759"/>
<dbReference type="Gene3D" id="1.10.287.110">
    <property type="entry name" value="DnaJ domain"/>
    <property type="match status" value="1"/>
</dbReference>
<dbReference type="Proteomes" id="UP000002630">
    <property type="component" value="Linkage Group LG26"/>
</dbReference>
<protein>
    <recommendedName>
        <fullName evidence="3">Co-chaperone HscB C-terminal oligomerisation domain-containing protein</fullName>
    </recommendedName>
</protein>
<keyword evidence="5" id="KW-1185">Reference proteome</keyword>
<dbReference type="Gene3D" id="1.20.1280.20">
    <property type="entry name" value="HscB, C-terminal domain"/>
    <property type="match status" value="1"/>
</dbReference>
<dbReference type="InterPro" id="IPR004640">
    <property type="entry name" value="HscB"/>
</dbReference>
<dbReference type="NCBIfam" id="TIGR00714">
    <property type="entry name" value="hscB"/>
    <property type="match status" value="1"/>
</dbReference>
<organism evidence="4 5">
    <name type="scientific">Ectocarpus siliculosus</name>
    <name type="common">Brown alga</name>
    <name type="synonym">Conferva siliculosa</name>
    <dbReference type="NCBI Taxonomy" id="2880"/>
    <lineage>
        <taxon>Eukaryota</taxon>
        <taxon>Sar</taxon>
        <taxon>Stramenopiles</taxon>
        <taxon>Ochrophyta</taxon>
        <taxon>PX clade</taxon>
        <taxon>Phaeophyceae</taxon>
        <taxon>Ectocarpales</taxon>
        <taxon>Ectocarpaceae</taxon>
        <taxon>Ectocarpus</taxon>
    </lineage>
</organism>
<dbReference type="GO" id="GO:0044571">
    <property type="term" value="P:[2Fe-2S] cluster assembly"/>
    <property type="evidence" value="ECO:0007669"/>
    <property type="project" value="InterPro"/>
</dbReference>
<proteinExistence type="inferred from homology"/>
<dbReference type="GO" id="GO:0051259">
    <property type="term" value="P:protein complex oligomerization"/>
    <property type="evidence" value="ECO:0007669"/>
    <property type="project" value="InterPro"/>
</dbReference>
<evidence type="ECO:0000313" key="4">
    <source>
        <dbReference type="EMBL" id="CBJ29355.1"/>
    </source>
</evidence>
<evidence type="ECO:0000256" key="1">
    <source>
        <dbReference type="ARBA" id="ARBA00010476"/>
    </source>
</evidence>
<dbReference type="SUPFAM" id="SSF47144">
    <property type="entry name" value="HSC20 (HSCB), C-terminal oligomerisation domain"/>
    <property type="match status" value="1"/>
</dbReference>
<sequence length="315" mass="35502">MSFVRHLPSIRPAWRTLAGTRRYVDGELLPPKQLLQSSYAAFSRQPSIQHVLPSPPSRRSHSVLRRCVRPGDAPGTSIALNEHASRKRLLEGRRLSTQKTGDVNNNSNNCWKCGLETSWREHFCKCGVIQLLDERLDYFELFQCTPSVFLGLKEVEMRFKNMQRAFHPDLYASKSEDEREISAANSATANKAYQTLVQPMARVKYLMRLLGSTALEEEGEDDRTSVPMDFLMEVMETREALEGCSSKEEAEAILSETSVAVEECLSGMDEVLKAGGGKDELSDAAVRLRYLYRIEDEARRVMHRLEDGLASPTAG</sequence>
<dbReference type="eggNOG" id="KOG3192">
    <property type="taxonomic scope" value="Eukaryota"/>
</dbReference>
<gene>
    <name evidence="4" type="ORF">Esi_0144_0008</name>
</gene>
<dbReference type="GO" id="GO:0005739">
    <property type="term" value="C:mitochondrion"/>
    <property type="evidence" value="ECO:0007669"/>
    <property type="project" value="TreeGrafter"/>
</dbReference>
<evidence type="ECO:0000313" key="5">
    <source>
        <dbReference type="Proteomes" id="UP000002630"/>
    </source>
</evidence>
<evidence type="ECO:0000256" key="2">
    <source>
        <dbReference type="ARBA" id="ARBA00023186"/>
    </source>
</evidence>
<dbReference type="SUPFAM" id="SSF46565">
    <property type="entry name" value="Chaperone J-domain"/>
    <property type="match status" value="1"/>
</dbReference>
<reference evidence="4 5" key="1">
    <citation type="journal article" date="2010" name="Nature">
        <title>The Ectocarpus genome and the independent evolution of multicellularity in brown algae.</title>
        <authorList>
            <person name="Cock J.M."/>
            <person name="Sterck L."/>
            <person name="Rouze P."/>
            <person name="Scornet D."/>
            <person name="Allen A.E."/>
            <person name="Amoutzias G."/>
            <person name="Anthouard V."/>
            <person name="Artiguenave F."/>
            <person name="Aury J.M."/>
            <person name="Badger J.H."/>
            <person name="Beszteri B."/>
            <person name="Billiau K."/>
            <person name="Bonnet E."/>
            <person name="Bothwell J.H."/>
            <person name="Bowler C."/>
            <person name="Boyen C."/>
            <person name="Brownlee C."/>
            <person name="Carrano C.J."/>
            <person name="Charrier B."/>
            <person name="Cho G.Y."/>
            <person name="Coelho S.M."/>
            <person name="Collen J."/>
            <person name="Corre E."/>
            <person name="Da Silva C."/>
            <person name="Delage L."/>
            <person name="Delaroque N."/>
            <person name="Dittami S.M."/>
            <person name="Doulbeau S."/>
            <person name="Elias M."/>
            <person name="Farnham G."/>
            <person name="Gachon C.M."/>
            <person name="Gschloessl B."/>
            <person name="Heesch S."/>
            <person name="Jabbari K."/>
            <person name="Jubin C."/>
            <person name="Kawai H."/>
            <person name="Kimura K."/>
            <person name="Kloareg B."/>
            <person name="Kupper F.C."/>
            <person name="Lang D."/>
            <person name="Le Bail A."/>
            <person name="Leblanc C."/>
            <person name="Lerouge P."/>
            <person name="Lohr M."/>
            <person name="Lopez P.J."/>
            <person name="Martens C."/>
            <person name="Maumus F."/>
            <person name="Michel G."/>
            <person name="Miranda-Saavedra D."/>
            <person name="Morales J."/>
            <person name="Moreau H."/>
            <person name="Motomura T."/>
            <person name="Nagasato C."/>
            <person name="Napoli C.A."/>
            <person name="Nelson D.R."/>
            <person name="Nyvall-Collen P."/>
            <person name="Peters A.F."/>
            <person name="Pommier C."/>
            <person name="Potin P."/>
            <person name="Poulain J."/>
            <person name="Quesneville H."/>
            <person name="Read B."/>
            <person name="Rensing S.A."/>
            <person name="Ritter A."/>
            <person name="Rousvoal S."/>
            <person name="Samanta M."/>
            <person name="Samson G."/>
            <person name="Schroeder D.C."/>
            <person name="Segurens B."/>
            <person name="Strittmatter M."/>
            <person name="Tonon T."/>
            <person name="Tregear J.W."/>
            <person name="Valentin K."/>
            <person name="von Dassow P."/>
            <person name="Yamagishi T."/>
            <person name="Van de Peer Y."/>
            <person name="Wincker P."/>
        </authorList>
    </citation>
    <scope>NUCLEOTIDE SEQUENCE [LARGE SCALE GENOMIC DNA]</scope>
    <source>
        <strain evidence="5">Ec32 / CCAP1310/4</strain>
    </source>
</reference>
<dbReference type="EMBL" id="FN649751">
    <property type="protein sequence ID" value="CBJ29355.1"/>
    <property type="molecule type" value="Genomic_DNA"/>
</dbReference>
<dbReference type="GO" id="GO:0001671">
    <property type="term" value="F:ATPase activator activity"/>
    <property type="evidence" value="ECO:0007669"/>
    <property type="project" value="InterPro"/>
</dbReference>
<accession>D7FKF3</accession>
<dbReference type="InterPro" id="IPR009073">
    <property type="entry name" value="HscB_oligo_C"/>
</dbReference>
<name>D7FKF3_ECTSI</name>
<comment type="similarity">
    <text evidence="1">Belongs to the HscB family.</text>
</comment>
<dbReference type="EMBL" id="FN648026">
    <property type="protein sequence ID" value="CBJ29355.1"/>
    <property type="molecule type" value="Genomic_DNA"/>
</dbReference>
<dbReference type="PANTHER" id="PTHR14021">
    <property type="entry name" value="IRON-SULFUR CLUSTER CO-CHAPERONE PROTEIN HSCB"/>
    <property type="match status" value="1"/>
</dbReference>
<feature type="domain" description="Co-chaperone HscB C-terminal oligomerisation" evidence="3">
    <location>
        <begin position="227"/>
        <end position="298"/>
    </location>
</feature>
<dbReference type="InterPro" id="IPR036869">
    <property type="entry name" value="J_dom_sf"/>
</dbReference>
<dbReference type="InParanoid" id="D7FKF3"/>
<keyword evidence="2" id="KW-0143">Chaperone</keyword>
<dbReference type="InterPro" id="IPR036386">
    <property type="entry name" value="HscB_C_sf"/>
</dbReference>
<dbReference type="AlphaFoldDB" id="D7FKF3"/>
<dbReference type="STRING" id="2880.D7FKF3"/>
<dbReference type="Pfam" id="PF07743">
    <property type="entry name" value="HSCB_C"/>
    <property type="match status" value="1"/>
</dbReference>
<dbReference type="PANTHER" id="PTHR14021:SF15">
    <property type="entry name" value="IRON-SULFUR CLUSTER CO-CHAPERONE PROTEIN HSCB"/>
    <property type="match status" value="1"/>
</dbReference>
<evidence type="ECO:0000259" key="3">
    <source>
        <dbReference type="Pfam" id="PF07743"/>
    </source>
</evidence>